<organism evidence="2 3">
    <name type="scientific">Thermincola potens (strain JR)</name>
    <dbReference type="NCBI Taxonomy" id="635013"/>
    <lineage>
        <taxon>Bacteria</taxon>
        <taxon>Bacillati</taxon>
        <taxon>Bacillota</taxon>
        <taxon>Clostridia</taxon>
        <taxon>Eubacteriales</taxon>
        <taxon>Thermincolaceae</taxon>
        <taxon>Thermincola</taxon>
    </lineage>
</organism>
<dbReference type="STRING" id="635013.TherJR_0907"/>
<dbReference type="EMBL" id="CP002028">
    <property type="protein sequence ID" value="ADG81773.1"/>
    <property type="molecule type" value="Genomic_DNA"/>
</dbReference>
<feature type="region of interest" description="Disordered" evidence="1">
    <location>
        <begin position="87"/>
        <end position="109"/>
    </location>
</feature>
<gene>
    <name evidence="2" type="ordered locus">TherJR_0907</name>
</gene>
<proteinExistence type="predicted"/>
<sequence>MFPPLRYVDWKGGWGDPATTELCAAKPGRAGSVPELDGSCCISHRSGRLPSGYATWVAGRTSRRPSPSSDMRELPACPAAVLRAQSLLDGSPGTPPTSPCKNLAGNPIT</sequence>
<evidence type="ECO:0000256" key="1">
    <source>
        <dbReference type="SAM" id="MobiDB-lite"/>
    </source>
</evidence>
<protein>
    <submittedName>
        <fullName evidence="2">Uncharacterized protein</fullName>
    </submittedName>
</protein>
<evidence type="ECO:0000313" key="3">
    <source>
        <dbReference type="Proteomes" id="UP000002377"/>
    </source>
</evidence>
<accession>D5XDC5</accession>
<reference evidence="2 3" key="1">
    <citation type="submission" date="2010-05" db="EMBL/GenBank/DDBJ databases">
        <title>Complete sequence of Thermincola sp. JR.</title>
        <authorList>
            <consortium name="US DOE Joint Genome Institute"/>
            <person name="Lucas S."/>
            <person name="Copeland A."/>
            <person name="Lapidus A."/>
            <person name="Cheng J.-F."/>
            <person name="Bruce D."/>
            <person name="Goodwin L."/>
            <person name="Pitluck S."/>
            <person name="Chertkov O."/>
            <person name="Detter J.C."/>
            <person name="Han C."/>
            <person name="Tapia R."/>
            <person name="Land M."/>
            <person name="Hauser L."/>
            <person name="Kyrpides N."/>
            <person name="Mikhailova N."/>
            <person name="Hazen T.C."/>
            <person name="Woyke T."/>
        </authorList>
    </citation>
    <scope>NUCLEOTIDE SEQUENCE [LARGE SCALE GENOMIC DNA]</scope>
    <source>
        <strain evidence="2 3">JR</strain>
    </source>
</reference>
<dbReference type="HOGENOM" id="CLU_2182731_0_0_9"/>
<dbReference type="Proteomes" id="UP000002377">
    <property type="component" value="Chromosome"/>
</dbReference>
<name>D5XDC5_THEPJ</name>
<evidence type="ECO:0000313" key="2">
    <source>
        <dbReference type="EMBL" id="ADG81773.1"/>
    </source>
</evidence>
<keyword evidence="3" id="KW-1185">Reference proteome</keyword>
<dbReference type="AlphaFoldDB" id="D5XDC5"/>
<dbReference type="KEGG" id="tjr:TherJR_0907"/>